<dbReference type="OrthoDB" id="5877230at2"/>
<geneLocation type="plasmid" evidence="1">
    <name>unnamed2</name>
</geneLocation>
<gene>
    <name evidence="1" type="ORF">E0W60_34150</name>
</gene>
<dbReference type="InterPro" id="IPR047985">
    <property type="entry name" value="StbB-like"/>
</dbReference>
<sequence>MRVAVINFSGNVGKSTLARHLLAPRLNTELITVETINADEGGESIKASQYDELQSHLLTNDVAVIDIGASNIEAFIHAMTQYRRSHEDFDCFVVPVVKESKQQKDTIATIDALSALGVPAKKIRVVFNKLAIDDDVHSEFGAIFGYATEEKKCVVRPEAAVFENDVFERSKALSKTISEILADTTDFRAKLKEAKDDHEKEHCVQMILAKRLADSANENLDAVYKVLFK</sequence>
<evidence type="ECO:0008006" key="3">
    <source>
        <dbReference type="Google" id="ProtNLM"/>
    </source>
</evidence>
<accession>A0A4P7LJV1</accession>
<dbReference type="EMBL" id="CP038637">
    <property type="protein sequence ID" value="QBY56095.1"/>
    <property type="molecule type" value="Genomic_DNA"/>
</dbReference>
<name>A0A4P7LJV1_9BURK</name>
<keyword evidence="1" id="KW-0614">Plasmid</keyword>
<proteinExistence type="predicted"/>
<dbReference type="Proteomes" id="UP000295294">
    <property type="component" value="Plasmid unnamed2"/>
</dbReference>
<dbReference type="RefSeq" id="WP_135707261.1">
    <property type="nucleotide sequence ID" value="NZ_CP038637.1"/>
</dbReference>
<dbReference type="SUPFAM" id="SSF52540">
    <property type="entry name" value="P-loop containing nucleoside triphosphate hydrolases"/>
    <property type="match status" value="1"/>
</dbReference>
<evidence type="ECO:0000313" key="2">
    <source>
        <dbReference type="Proteomes" id="UP000295294"/>
    </source>
</evidence>
<organism evidence="1 2">
    <name type="scientific">Cupriavidus oxalaticus</name>
    <dbReference type="NCBI Taxonomy" id="96344"/>
    <lineage>
        <taxon>Bacteria</taxon>
        <taxon>Pseudomonadati</taxon>
        <taxon>Pseudomonadota</taxon>
        <taxon>Betaproteobacteria</taxon>
        <taxon>Burkholderiales</taxon>
        <taxon>Burkholderiaceae</taxon>
        <taxon>Cupriavidus</taxon>
    </lineage>
</organism>
<dbReference type="Gene3D" id="3.40.50.300">
    <property type="entry name" value="P-loop containing nucleotide triphosphate hydrolases"/>
    <property type="match status" value="1"/>
</dbReference>
<evidence type="ECO:0000313" key="1">
    <source>
        <dbReference type="EMBL" id="QBY56095.1"/>
    </source>
</evidence>
<dbReference type="NCBIfam" id="NF041292">
    <property type="entry name" value="StbB"/>
    <property type="match status" value="1"/>
</dbReference>
<protein>
    <recommendedName>
        <fullName evidence="3">Plasmid stabilization protein</fullName>
    </recommendedName>
</protein>
<reference evidence="1 2" key="1">
    <citation type="submission" date="2019-03" db="EMBL/GenBank/DDBJ databases">
        <title>Efficiently degradation of phenoxyalkanoic acid herbicides by Cupriavidus oxalaticus strain X32.</title>
        <authorList>
            <person name="Sheng X."/>
        </authorList>
    </citation>
    <scope>NUCLEOTIDE SEQUENCE [LARGE SCALE GENOMIC DNA]</scope>
    <source>
        <strain evidence="1 2">X32</strain>
        <plasmid evidence="1 2">unnamed2</plasmid>
    </source>
</reference>
<dbReference type="AlphaFoldDB" id="A0A4P7LJV1"/>
<dbReference type="KEGG" id="cox:E0W60_34150"/>
<dbReference type="InterPro" id="IPR027417">
    <property type="entry name" value="P-loop_NTPase"/>
</dbReference>